<gene>
    <name evidence="2" type="ORF">M9458_013851</name>
</gene>
<dbReference type="Proteomes" id="UP001529510">
    <property type="component" value="Unassembled WGS sequence"/>
</dbReference>
<keyword evidence="3" id="KW-1185">Reference proteome</keyword>
<accession>A0ABD0QY35</accession>
<reference evidence="2 3" key="1">
    <citation type="submission" date="2024-05" db="EMBL/GenBank/DDBJ databases">
        <title>Genome sequencing and assembly of Indian major carp, Cirrhinus mrigala (Hamilton, 1822).</title>
        <authorList>
            <person name="Mohindra V."/>
            <person name="Chowdhury L.M."/>
            <person name="Lal K."/>
            <person name="Jena J.K."/>
        </authorList>
    </citation>
    <scope>NUCLEOTIDE SEQUENCE [LARGE SCALE GENOMIC DNA]</scope>
    <source>
        <strain evidence="2">CM1030</strain>
        <tissue evidence="2">Blood</tissue>
    </source>
</reference>
<feature type="non-terminal residue" evidence="2">
    <location>
        <position position="1"/>
    </location>
</feature>
<name>A0ABD0QY35_CIRMR</name>
<organism evidence="2 3">
    <name type="scientific">Cirrhinus mrigala</name>
    <name type="common">Mrigala</name>
    <dbReference type="NCBI Taxonomy" id="683832"/>
    <lineage>
        <taxon>Eukaryota</taxon>
        <taxon>Metazoa</taxon>
        <taxon>Chordata</taxon>
        <taxon>Craniata</taxon>
        <taxon>Vertebrata</taxon>
        <taxon>Euteleostomi</taxon>
        <taxon>Actinopterygii</taxon>
        <taxon>Neopterygii</taxon>
        <taxon>Teleostei</taxon>
        <taxon>Ostariophysi</taxon>
        <taxon>Cypriniformes</taxon>
        <taxon>Cyprinidae</taxon>
        <taxon>Labeoninae</taxon>
        <taxon>Labeonini</taxon>
        <taxon>Cirrhinus</taxon>
    </lineage>
</organism>
<feature type="non-terminal residue" evidence="2">
    <location>
        <position position="110"/>
    </location>
</feature>
<protein>
    <submittedName>
        <fullName evidence="2">Uncharacterized protein</fullName>
    </submittedName>
</protein>
<evidence type="ECO:0000313" key="2">
    <source>
        <dbReference type="EMBL" id="KAL0191153.1"/>
    </source>
</evidence>
<proteinExistence type="predicted"/>
<dbReference type="EMBL" id="JAMKFB020000006">
    <property type="protein sequence ID" value="KAL0191153.1"/>
    <property type="molecule type" value="Genomic_DNA"/>
</dbReference>
<feature type="region of interest" description="Disordered" evidence="1">
    <location>
        <begin position="1"/>
        <end position="110"/>
    </location>
</feature>
<comment type="caution">
    <text evidence="2">The sequence shown here is derived from an EMBL/GenBank/DDBJ whole genome shotgun (WGS) entry which is preliminary data.</text>
</comment>
<dbReference type="AlphaFoldDB" id="A0ABD0QY35"/>
<evidence type="ECO:0000313" key="3">
    <source>
        <dbReference type="Proteomes" id="UP001529510"/>
    </source>
</evidence>
<feature type="compositionally biased region" description="Polar residues" evidence="1">
    <location>
        <begin position="77"/>
        <end position="95"/>
    </location>
</feature>
<feature type="compositionally biased region" description="Low complexity" evidence="1">
    <location>
        <begin position="55"/>
        <end position="68"/>
    </location>
</feature>
<feature type="compositionally biased region" description="Low complexity" evidence="1">
    <location>
        <begin position="8"/>
        <end position="20"/>
    </location>
</feature>
<evidence type="ECO:0000256" key="1">
    <source>
        <dbReference type="SAM" id="MobiDB-lite"/>
    </source>
</evidence>
<sequence length="110" mass="11077">GSGFSSKPTTPTGTGGAFPPMGSPQRPAPSPQHTASGGWHPSTGFPSWQPGGGAQWQPQAQGPQHQTPPKAPGPSMPHTSPQNRPNYNVSFSSMGGASPGATGAKVQPNL</sequence>